<dbReference type="STRING" id="1036181.SAMN05421756_10645"/>
<gene>
    <name evidence="1" type="ORF">SAMN05421756_10645</name>
</gene>
<sequence length="37" mass="3858">MARLDGFMVRVAGVGATVALCLRDVDGLVELTGPAPW</sequence>
<dbReference type="EMBL" id="FOFA01000006">
    <property type="protein sequence ID" value="SEQ80145.1"/>
    <property type="molecule type" value="Genomic_DNA"/>
</dbReference>
<protein>
    <submittedName>
        <fullName evidence="1">Uncharacterized protein</fullName>
    </submittedName>
</protein>
<name>A0A1H9J0K2_9ACTN</name>
<accession>A0A1H9J0K2</accession>
<dbReference type="Proteomes" id="UP000198504">
    <property type="component" value="Unassembled WGS sequence"/>
</dbReference>
<organism evidence="1 2">
    <name type="scientific">Microlunatus flavus</name>
    <dbReference type="NCBI Taxonomy" id="1036181"/>
    <lineage>
        <taxon>Bacteria</taxon>
        <taxon>Bacillati</taxon>
        <taxon>Actinomycetota</taxon>
        <taxon>Actinomycetes</taxon>
        <taxon>Propionibacteriales</taxon>
        <taxon>Propionibacteriaceae</taxon>
        <taxon>Microlunatus</taxon>
    </lineage>
</organism>
<reference evidence="2" key="1">
    <citation type="submission" date="2016-10" db="EMBL/GenBank/DDBJ databases">
        <authorList>
            <person name="Varghese N."/>
            <person name="Submissions S."/>
        </authorList>
    </citation>
    <scope>NUCLEOTIDE SEQUENCE [LARGE SCALE GENOMIC DNA]</scope>
    <source>
        <strain evidence="2">CGMCC 4.6856</strain>
    </source>
</reference>
<evidence type="ECO:0000313" key="1">
    <source>
        <dbReference type="EMBL" id="SEQ80145.1"/>
    </source>
</evidence>
<dbReference type="AlphaFoldDB" id="A0A1H9J0K2"/>
<evidence type="ECO:0000313" key="2">
    <source>
        <dbReference type="Proteomes" id="UP000198504"/>
    </source>
</evidence>
<keyword evidence="2" id="KW-1185">Reference proteome</keyword>
<proteinExistence type="predicted"/>